<name>A0A3G1L126_FORW1</name>
<dbReference type="PANTHER" id="PTHR30483:SF6">
    <property type="entry name" value="PERIPLASMIC BINDING PROTEIN OF ABC TRANSPORTER FOR NATURAL AMINO ACIDS"/>
    <property type="match status" value="1"/>
</dbReference>
<organism evidence="4 5">
    <name type="scientific">Formimonas warabiya</name>
    <dbReference type="NCBI Taxonomy" id="1761012"/>
    <lineage>
        <taxon>Bacteria</taxon>
        <taxon>Bacillati</taxon>
        <taxon>Bacillota</taxon>
        <taxon>Clostridia</taxon>
        <taxon>Eubacteriales</taxon>
        <taxon>Peptococcaceae</taxon>
        <taxon>Candidatus Formimonas</taxon>
    </lineage>
</organism>
<accession>A0A3G1L126</accession>
<dbReference type="KEGG" id="fwa:DCMF_08935"/>
<dbReference type="Proteomes" id="UP000323521">
    <property type="component" value="Chromosome"/>
</dbReference>
<dbReference type="SUPFAM" id="SSF53822">
    <property type="entry name" value="Periplasmic binding protein-like I"/>
    <property type="match status" value="1"/>
</dbReference>
<evidence type="ECO:0000313" key="5">
    <source>
        <dbReference type="Proteomes" id="UP000323521"/>
    </source>
</evidence>
<dbReference type="InterPro" id="IPR028082">
    <property type="entry name" value="Peripla_BP_I"/>
</dbReference>
<sequence length="388" mass="40778">MIIVAAVFALAGCGGSQSGSGEEQAVVKLGFLSPITGPNAAEGAAARNAFQMAIDAANASGEFPYKIEVITIDDASKPEVGAAGAQQIVADEQVVAATGHWNSGVAEATIPIFKQAEIPLLIWGAIKEGLTSPDNYPYITRSAPTAAQENEPLAKTLITDMGYKKWFIVSDVTSYGEANTTVFTKKIADLGGELLGTEKVQEGTVDFRPIIQKIKGSGAEAVYFGGVVTEASLLKNQMYEAGMKDVVFAGISGIYSDDFLKIGAKAAEGTLAIKPGIDPAKSPEGQKFLDDYAKGGYTEPVGAFTPYAYEAAMILLNALKQCGDAPTAAAMVDAIRNSETTGIMGTTTFNEYGQTNNVAAYMLVVQDGKWIPYEDSEYASGTRALPKK</sequence>
<evidence type="ECO:0000313" key="4">
    <source>
        <dbReference type="EMBL" id="ATW28486.1"/>
    </source>
</evidence>
<evidence type="ECO:0000256" key="2">
    <source>
        <dbReference type="ARBA" id="ARBA00022729"/>
    </source>
</evidence>
<dbReference type="InterPro" id="IPR051010">
    <property type="entry name" value="BCAA_transport"/>
</dbReference>
<protein>
    <recommendedName>
        <fullName evidence="3">Leucine-binding protein domain-containing protein</fullName>
    </recommendedName>
</protein>
<dbReference type="AlphaFoldDB" id="A0A3G1L126"/>
<reference evidence="4 5" key="1">
    <citation type="submission" date="2016-10" db="EMBL/GenBank/DDBJ databases">
        <title>Complete Genome Sequence of Peptococcaceae strain DCMF.</title>
        <authorList>
            <person name="Edwards R.J."/>
            <person name="Holland S.I."/>
            <person name="Deshpande N.P."/>
            <person name="Wong Y.K."/>
            <person name="Ertan H."/>
            <person name="Manefield M."/>
            <person name="Russell T.L."/>
            <person name="Lee M.J."/>
        </authorList>
    </citation>
    <scope>NUCLEOTIDE SEQUENCE [LARGE SCALE GENOMIC DNA]</scope>
    <source>
        <strain evidence="4 5">DCMF</strain>
    </source>
</reference>
<dbReference type="CDD" id="cd06342">
    <property type="entry name" value="PBP1_ABC_LIVBP-like"/>
    <property type="match status" value="1"/>
</dbReference>
<dbReference type="PANTHER" id="PTHR30483">
    <property type="entry name" value="LEUCINE-SPECIFIC-BINDING PROTEIN"/>
    <property type="match status" value="1"/>
</dbReference>
<gene>
    <name evidence="4" type="ORF">DCMF_08935</name>
</gene>
<proteinExistence type="inferred from homology"/>
<feature type="domain" description="Leucine-binding protein" evidence="3">
    <location>
        <begin position="27"/>
        <end position="368"/>
    </location>
</feature>
<keyword evidence="2" id="KW-0732">Signal</keyword>
<dbReference type="Gene3D" id="3.40.50.2300">
    <property type="match status" value="2"/>
</dbReference>
<evidence type="ECO:0000256" key="1">
    <source>
        <dbReference type="ARBA" id="ARBA00010062"/>
    </source>
</evidence>
<dbReference type="EMBL" id="CP017634">
    <property type="protein sequence ID" value="ATW28486.1"/>
    <property type="molecule type" value="Genomic_DNA"/>
</dbReference>
<keyword evidence="5" id="KW-1185">Reference proteome</keyword>
<evidence type="ECO:0000259" key="3">
    <source>
        <dbReference type="Pfam" id="PF13458"/>
    </source>
</evidence>
<dbReference type="InterPro" id="IPR028081">
    <property type="entry name" value="Leu-bd"/>
</dbReference>
<dbReference type="Pfam" id="PF13458">
    <property type="entry name" value="Peripla_BP_6"/>
    <property type="match status" value="1"/>
</dbReference>
<comment type="similarity">
    <text evidence="1">Belongs to the leucine-binding protein family.</text>
</comment>